<feature type="region of interest" description="Disordered" evidence="1">
    <location>
        <begin position="26"/>
        <end position="56"/>
    </location>
</feature>
<dbReference type="Proteomes" id="UP001187192">
    <property type="component" value="Unassembled WGS sequence"/>
</dbReference>
<accession>A0AA87ZXM7</accession>
<comment type="caution">
    <text evidence="2">The sequence shown here is derived from an EMBL/GenBank/DDBJ whole genome shotgun (WGS) entry which is preliminary data.</text>
</comment>
<reference evidence="2" key="1">
    <citation type="submission" date="2023-07" db="EMBL/GenBank/DDBJ databases">
        <title>draft genome sequence of fig (Ficus carica).</title>
        <authorList>
            <person name="Takahashi T."/>
            <person name="Nishimura K."/>
        </authorList>
    </citation>
    <scope>NUCLEOTIDE SEQUENCE</scope>
</reference>
<name>A0AA87ZXM7_FICCA</name>
<evidence type="ECO:0000313" key="3">
    <source>
        <dbReference type="Proteomes" id="UP001187192"/>
    </source>
</evidence>
<gene>
    <name evidence="2" type="ORF">TIFTF001_014852</name>
</gene>
<evidence type="ECO:0000256" key="1">
    <source>
        <dbReference type="SAM" id="MobiDB-lite"/>
    </source>
</evidence>
<organism evidence="2 3">
    <name type="scientific">Ficus carica</name>
    <name type="common">Common fig</name>
    <dbReference type="NCBI Taxonomy" id="3494"/>
    <lineage>
        <taxon>Eukaryota</taxon>
        <taxon>Viridiplantae</taxon>
        <taxon>Streptophyta</taxon>
        <taxon>Embryophyta</taxon>
        <taxon>Tracheophyta</taxon>
        <taxon>Spermatophyta</taxon>
        <taxon>Magnoliopsida</taxon>
        <taxon>eudicotyledons</taxon>
        <taxon>Gunneridae</taxon>
        <taxon>Pentapetalae</taxon>
        <taxon>rosids</taxon>
        <taxon>fabids</taxon>
        <taxon>Rosales</taxon>
        <taxon>Moraceae</taxon>
        <taxon>Ficeae</taxon>
        <taxon>Ficus</taxon>
    </lineage>
</organism>
<dbReference type="AlphaFoldDB" id="A0AA87ZXM7"/>
<evidence type="ECO:0000313" key="2">
    <source>
        <dbReference type="EMBL" id="GMN45659.1"/>
    </source>
</evidence>
<dbReference type="EMBL" id="BTGU01000021">
    <property type="protein sequence ID" value="GMN45659.1"/>
    <property type="molecule type" value="Genomic_DNA"/>
</dbReference>
<protein>
    <submittedName>
        <fullName evidence="2">Uncharacterized protein</fullName>
    </submittedName>
</protein>
<sequence length="56" mass="6465">MTTEWKEMWYVQYWVVYVRTSTLDGEATRASPSDEGGKMVRSSMEWDGVGANGELW</sequence>
<keyword evidence="3" id="KW-1185">Reference proteome</keyword>
<proteinExistence type="predicted"/>